<gene>
    <name evidence="3" type="ORF">L2A60_13320</name>
</gene>
<accession>A0ABS9DZZ9</accession>
<reference evidence="3 4" key="1">
    <citation type="submission" date="2022-01" db="EMBL/GenBank/DDBJ databases">
        <authorList>
            <person name="Won M."/>
            <person name="Kim S.-J."/>
            <person name="Kwon S.-W."/>
        </authorList>
    </citation>
    <scope>NUCLEOTIDE SEQUENCE [LARGE SCALE GENOMIC DNA]</scope>
    <source>
        <strain evidence="3 4">KCTC 23505</strain>
    </source>
</reference>
<evidence type="ECO:0000256" key="2">
    <source>
        <dbReference type="RuleBase" id="RU363072"/>
    </source>
</evidence>
<protein>
    <submittedName>
        <fullName evidence="3">Carbohydrate porin</fullName>
    </submittedName>
</protein>
<evidence type="ECO:0000256" key="1">
    <source>
        <dbReference type="ARBA" id="ARBA00008769"/>
    </source>
</evidence>
<evidence type="ECO:0000313" key="4">
    <source>
        <dbReference type="Proteomes" id="UP001521209"/>
    </source>
</evidence>
<dbReference type="PANTHER" id="PTHR37944:SF1">
    <property type="entry name" value="PORIN B"/>
    <property type="match status" value="1"/>
</dbReference>
<organism evidence="3 4">
    <name type="scientific">Acidiphilium iwatense</name>
    <dbReference type="NCBI Taxonomy" id="768198"/>
    <lineage>
        <taxon>Bacteria</taxon>
        <taxon>Pseudomonadati</taxon>
        <taxon>Pseudomonadota</taxon>
        <taxon>Alphaproteobacteria</taxon>
        <taxon>Acetobacterales</taxon>
        <taxon>Acidocellaceae</taxon>
        <taxon>Acidiphilium</taxon>
    </lineage>
</organism>
<comment type="similarity">
    <text evidence="1 2">Belongs to the OprB family.</text>
</comment>
<keyword evidence="4" id="KW-1185">Reference proteome</keyword>
<evidence type="ECO:0000313" key="3">
    <source>
        <dbReference type="EMBL" id="MCF3947658.1"/>
    </source>
</evidence>
<proteinExistence type="inferred from homology"/>
<comment type="caution">
    <text evidence="3">The sequence shown here is derived from an EMBL/GenBank/DDBJ whole genome shotgun (WGS) entry which is preliminary data.</text>
</comment>
<dbReference type="InterPro" id="IPR007049">
    <property type="entry name" value="Carb-sel_porin_OprB"/>
</dbReference>
<dbReference type="Gene3D" id="2.40.160.180">
    <property type="entry name" value="Carbohydrate-selective porin OprB"/>
    <property type="match status" value="1"/>
</dbReference>
<dbReference type="RefSeq" id="WP_235704913.1">
    <property type="nucleotide sequence ID" value="NZ_JAKGBZ010000027.1"/>
</dbReference>
<dbReference type="Proteomes" id="UP001521209">
    <property type="component" value="Unassembled WGS sequence"/>
</dbReference>
<dbReference type="Pfam" id="PF04966">
    <property type="entry name" value="OprB"/>
    <property type="match status" value="1"/>
</dbReference>
<dbReference type="InterPro" id="IPR052932">
    <property type="entry name" value="OprB_Porin"/>
</dbReference>
<dbReference type="EMBL" id="JAKGBZ010000027">
    <property type="protein sequence ID" value="MCF3947658.1"/>
    <property type="molecule type" value="Genomic_DNA"/>
</dbReference>
<dbReference type="PANTHER" id="PTHR37944">
    <property type="entry name" value="PORIN B"/>
    <property type="match status" value="1"/>
</dbReference>
<name>A0ABS9DZZ9_9PROT</name>
<dbReference type="InterPro" id="IPR038673">
    <property type="entry name" value="OprB_sf"/>
</dbReference>
<sequence length="470" mass="50176">MGTPSFGRSRADARRFRRPGLMAGVTLGVLFAATAPAEAQSNDDIWSRDTMLGSIGGLRTKPGDSGIVLGGTDTETLLGNVSGGVKRGATMQGLTTVTLRIDTAKAFGIPDGIPDGMVNVSALQVHGRSLSPFYLDDLQTASGTEADNSTRLWELWYDQGFDRGRVDVKIGQQSIDQEFIVSKYSGLFVNTMAGWPLVPSDDLYAGGPAYPLSSLGARLQYKPADDETILIGVFDDNPPGGPFNDDPQSRDAGGARFNTGTGALFIAEFQYSARLAPTLPGTYKLGFWYDTARFPDQAVDTAGRSLANPAGTGIPAQRGHDYSLYAVADQTVWQSKANKARTLNVFARAMGAPGDRNLIQYFFNGGVTLTDPLPGRDDDAAGIDLGIGKVSSAAAAYDRAVGFYTGTPYPVRGIETLIEATYQIQVAPWWQIQPDIQYVANPGGGIPDPADPARKLRNELIVGVRTNVTF</sequence>